<keyword evidence="9" id="KW-1185">Reference proteome</keyword>
<dbReference type="InterPro" id="IPR010432">
    <property type="entry name" value="RDD"/>
</dbReference>
<gene>
    <name evidence="8" type="ORF">BD749_1349</name>
</gene>
<evidence type="ECO:0000256" key="5">
    <source>
        <dbReference type="ARBA" id="ARBA00023136"/>
    </source>
</evidence>
<protein>
    <submittedName>
        <fullName evidence="8">RDD family protein</fullName>
    </submittedName>
</protein>
<proteinExistence type="predicted"/>
<evidence type="ECO:0000313" key="8">
    <source>
        <dbReference type="EMBL" id="PKV76396.1"/>
    </source>
</evidence>
<reference evidence="8 9" key="1">
    <citation type="submission" date="2017-12" db="EMBL/GenBank/DDBJ databases">
        <title>Genomic Encyclopedia of Type Strains, Phase III (KMG-III): the genomes of soil and plant-associated and newly described type strains.</title>
        <authorList>
            <person name="Whitman W."/>
        </authorList>
    </citation>
    <scope>NUCLEOTIDE SEQUENCE [LARGE SCALE GENOMIC DNA]</scope>
    <source>
        <strain evidence="8 9">LP43</strain>
    </source>
</reference>
<dbReference type="OrthoDB" id="9793824at2"/>
<keyword evidence="4 6" id="KW-1133">Transmembrane helix</keyword>
<evidence type="ECO:0000256" key="3">
    <source>
        <dbReference type="ARBA" id="ARBA00022692"/>
    </source>
</evidence>
<comment type="caution">
    <text evidence="8">The sequence shown here is derived from an EMBL/GenBank/DDBJ whole genome shotgun (WGS) entry which is preliminary data.</text>
</comment>
<feature type="transmembrane region" description="Helical" evidence="6">
    <location>
        <begin position="137"/>
        <end position="155"/>
    </location>
</feature>
<dbReference type="PANTHER" id="PTHR36115">
    <property type="entry name" value="PROLINE-RICH ANTIGEN HOMOLOG-RELATED"/>
    <property type="match status" value="1"/>
</dbReference>
<accession>A0A2N3V4A1</accession>
<comment type="subcellular location">
    <subcellularLocation>
        <location evidence="1">Cell membrane</location>
        <topology evidence="1">Multi-pass membrane protein</topology>
    </subcellularLocation>
</comment>
<evidence type="ECO:0000256" key="4">
    <source>
        <dbReference type="ARBA" id="ARBA00022989"/>
    </source>
</evidence>
<evidence type="ECO:0000256" key="1">
    <source>
        <dbReference type="ARBA" id="ARBA00004651"/>
    </source>
</evidence>
<feature type="domain" description="RDD" evidence="7">
    <location>
        <begin position="25"/>
        <end position="168"/>
    </location>
</feature>
<dbReference type="InterPro" id="IPR051791">
    <property type="entry name" value="Pra-immunoreactive"/>
</dbReference>
<keyword evidence="5 6" id="KW-0472">Membrane</keyword>
<evidence type="ECO:0000256" key="6">
    <source>
        <dbReference type="SAM" id="Phobius"/>
    </source>
</evidence>
<evidence type="ECO:0000313" key="9">
    <source>
        <dbReference type="Proteomes" id="UP000233782"/>
    </source>
</evidence>
<keyword evidence="2" id="KW-1003">Cell membrane</keyword>
<dbReference type="AlphaFoldDB" id="A0A2N3V4A1"/>
<dbReference type="Proteomes" id="UP000233782">
    <property type="component" value="Unassembled WGS sequence"/>
</dbReference>
<organism evidence="8 9">
    <name type="scientific">Pontibacter ramchanderi</name>
    <dbReference type="NCBI Taxonomy" id="1179743"/>
    <lineage>
        <taxon>Bacteria</taxon>
        <taxon>Pseudomonadati</taxon>
        <taxon>Bacteroidota</taxon>
        <taxon>Cytophagia</taxon>
        <taxon>Cytophagales</taxon>
        <taxon>Hymenobacteraceae</taxon>
        <taxon>Pontibacter</taxon>
    </lineage>
</organism>
<feature type="transmembrane region" description="Helical" evidence="6">
    <location>
        <begin position="32"/>
        <end position="54"/>
    </location>
</feature>
<dbReference type="PANTHER" id="PTHR36115:SF6">
    <property type="entry name" value="PROLINE-RICH ANTIGEN HOMOLOG"/>
    <property type="match status" value="1"/>
</dbReference>
<dbReference type="RefSeq" id="WP_101443518.1">
    <property type="nucleotide sequence ID" value="NZ_PJMU01000001.1"/>
</dbReference>
<dbReference type="GO" id="GO:0005886">
    <property type="term" value="C:plasma membrane"/>
    <property type="evidence" value="ECO:0007669"/>
    <property type="project" value="UniProtKB-SubCell"/>
</dbReference>
<keyword evidence="3 6" id="KW-0812">Transmembrane</keyword>
<sequence>MPTAISDSAFIMSTASPIVKRAPLYGSFISRFVAFLIDTTILVFWYSIIIYSMADYSLQFNTWKQVVFVEGGISLLEFEAVLQLFFYSLYFPVLHWLYFTLLESSPKQATVGKSTLGLKVTDLRGKRISFLRANARYFARLISAVPLLLGFLLILSTRRKQALHDYVARTLVMTDQ</sequence>
<evidence type="ECO:0000259" key="7">
    <source>
        <dbReference type="Pfam" id="PF06271"/>
    </source>
</evidence>
<dbReference type="EMBL" id="PJMU01000001">
    <property type="protein sequence ID" value="PKV76396.1"/>
    <property type="molecule type" value="Genomic_DNA"/>
</dbReference>
<name>A0A2N3V4A1_9BACT</name>
<dbReference type="Pfam" id="PF06271">
    <property type="entry name" value="RDD"/>
    <property type="match status" value="1"/>
</dbReference>
<evidence type="ECO:0000256" key="2">
    <source>
        <dbReference type="ARBA" id="ARBA00022475"/>
    </source>
</evidence>